<dbReference type="InterPro" id="IPR001433">
    <property type="entry name" value="OxRdtase_FAD/NAD-bd"/>
</dbReference>
<evidence type="ECO:0000313" key="11">
    <source>
        <dbReference type="Proteomes" id="UP001589818"/>
    </source>
</evidence>
<keyword evidence="4" id="KW-0479">Metal-binding</keyword>
<dbReference type="SUPFAM" id="SSF52343">
    <property type="entry name" value="Ferredoxin reductase-like, C-terminal NADP-linked domain"/>
    <property type="match status" value="1"/>
</dbReference>
<evidence type="ECO:0000256" key="7">
    <source>
        <dbReference type="ARBA" id="ARBA00023004"/>
    </source>
</evidence>
<dbReference type="InterPro" id="IPR017927">
    <property type="entry name" value="FAD-bd_FR_type"/>
</dbReference>
<keyword evidence="6" id="KW-0560">Oxidoreductase</keyword>
<dbReference type="Gene3D" id="2.40.30.10">
    <property type="entry name" value="Translation factors"/>
    <property type="match status" value="1"/>
</dbReference>
<keyword evidence="3" id="KW-0001">2Fe-2S</keyword>
<organism evidence="10 11">
    <name type="scientific">Paenibacillus mendelii</name>
    <dbReference type="NCBI Taxonomy" id="206163"/>
    <lineage>
        <taxon>Bacteria</taxon>
        <taxon>Bacillati</taxon>
        <taxon>Bacillota</taxon>
        <taxon>Bacilli</taxon>
        <taxon>Bacillales</taxon>
        <taxon>Paenibacillaceae</taxon>
        <taxon>Paenibacillus</taxon>
    </lineage>
</organism>
<gene>
    <name evidence="10" type="ORF">ACFFJ8_07875</name>
</gene>
<reference evidence="10 11" key="1">
    <citation type="submission" date="2024-09" db="EMBL/GenBank/DDBJ databases">
        <authorList>
            <person name="Sun Q."/>
            <person name="Mori K."/>
        </authorList>
    </citation>
    <scope>NUCLEOTIDE SEQUENCE [LARGE SCALE GENOMIC DNA]</scope>
    <source>
        <strain evidence="10 11">CCM 4839</strain>
    </source>
</reference>
<comment type="cofactor">
    <cofactor evidence="1">
        <name>FAD</name>
        <dbReference type="ChEBI" id="CHEBI:57692"/>
    </cofactor>
</comment>
<keyword evidence="11" id="KW-1185">Reference proteome</keyword>
<dbReference type="Gene3D" id="3.40.50.80">
    <property type="entry name" value="Nucleotide-binding domain of ferredoxin-NADP reductase (FNR) module"/>
    <property type="match status" value="1"/>
</dbReference>
<evidence type="ECO:0000256" key="8">
    <source>
        <dbReference type="ARBA" id="ARBA00023014"/>
    </source>
</evidence>
<protein>
    <submittedName>
        <fullName evidence="10">FAD-dependent oxidoreductase</fullName>
    </submittedName>
</protein>
<keyword evidence="7" id="KW-0408">Iron</keyword>
<dbReference type="InterPro" id="IPR050415">
    <property type="entry name" value="MRET"/>
</dbReference>
<dbReference type="PANTHER" id="PTHR47354:SF8">
    <property type="entry name" value="1,2-PHENYLACETYL-COA EPOXIDASE, SUBUNIT E"/>
    <property type="match status" value="1"/>
</dbReference>
<feature type="domain" description="FAD-binding FR-type" evidence="9">
    <location>
        <begin position="11"/>
        <end position="112"/>
    </location>
</feature>
<dbReference type="RefSeq" id="WP_204818061.1">
    <property type="nucleotide sequence ID" value="NZ_JANHOF010000004.1"/>
</dbReference>
<dbReference type="EMBL" id="JBHLVF010000010">
    <property type="protein sequence ID" value="MFC0391295.1"/>
    <property type="molecule type" value="Genomic_DNA"/>
</dbReference>
<evidence type="ECO:0000259" key="9">
    <source>
        <dbReference type="PROSITE" id="PS51384"/>
    </source>
</evidence>
<comment type="caution">
    <text evidence="10">The sequence shown here is derived from an EMBL/GenBank/DDBJ whole genome shotgun (WGS) entry which is preliminary data.</text>
</comment>
<dbReference type="Proteomes" id="UP001589818">
    <property type="component" value="Unassembled WGS sequence"/>
</dbReference>
<accession>A0ABV6J5Z2</accession>
<dbReference type="InterPro" id="IPR001709">
    <property type="entry name" value="Flavoprot_Pyr_Nucl_cyt_Rdtase"/>
</dbReference>
<evidence type="ECO:0000256" key="5">
    <source>
        <dbReference type="ARBA" id="ARBA00022827"/>
    </source>
</evidence>
<dbReference type="Pfam" id="PF00175">
    <property type="entry name" value="NAD_binding_1"/>
    <property type="match status" value="1"/>
</dbReference>
<dbReference type="PROSITE" id="PS51384">
    <property type="entry name" value="FAD_FR"/>
    <property type="match status" value="1"/>
</dbReference>
<keyword evidence="2" id="KW-0285">Flavoprotein</keyword>
<keyword evidence="8" id="KW-0411">Iron-sulfur</keyword>
<name>A0ABV6J5Z2_9BACL</name>
<dbReference type="PRINTS" id="PR00371">
    <property type="entry name" value="FPNCR"/>
</dbReference>
<evidence type="ECO:0000256" key="3">
    <source>
        <dbReference type="ARBA" id="ARBA00022714"/>
    </source>
</evidence>
<evidence type="ECO:0000313" key="10">
    <source>
        <dbReference type="EMBL" id="MFC0391295.1"/>
    </source>
</evidence>
<dbReference type="InterPro" id="IPR039261">
    <property type="entry name" value="FNR_nucleotide-bd"/>
</dbReference>
<dbReference type="CDD" id="cd00322">
    <property type="entry name" value="FNR_like"/>
    <property type="match status" value="1"/>
</dbReference>
<dbReference type="InterPro" id="IPR017938">
    <property type="entry name" value="Riboflavin_synthase-like_b-brl"/>
</dbReference>
<proteinExistence type="predicted"/>
<dbReference type="PANTHER" id="PTHR47354">
    <property type="entry name" value="NADH OXIDOREDUCTASE HCR"/>
    <property type="match status" value="1"/>
</dbReference>
<sequence>MSFFQDIFSIFKKRELLFLESHKESEDVYSFLFEKEKDLTWKAGQYGLFSITHKTIKNPTKPFSVASAPTENIVKITTRISDDPSDYKKAILELKQGMKVKMSGPLGSFYLQDNSPSLLIAGGIGITPFRSILKQIEAEGNGDEKQRKLLYLDGKKSYIYKDELDEIANNASISVTYLDSRDDLHQEIDKFNALYKNSGKYFIAGPKSMVDSISSYLQNNNISKRNIKKDAFFGY</sequence>
<evidence type="ECO:0000256" key="6">
    <source>
        <dbReference type="ARBA" id="ARBA00023002"/>
    </source>
</evidence>
<dbReference type="SUPFAM" id="SSF63380">
    <property type="entry name" value="Riboflavin synthase domain-like"/>
    <property type="match status" value="1"/>
</dbReference>
<keyword evidence="5" id="KW-0274">FAD</keyword>
<evidence type="ECO:0000256" key="2">
    <source>
        <dbReference type="ARBA" id="ARBA00022630"/>
    </source>
</evidence>
<evidence type="ECO:0000256" key="4">
    <source>
        <dbReference type="ARBA" id="ARBA00022723"/>
    </source>
</evidence>
<evidence type="ECO:0000256" key="1">
    <source>
        <dbReference type="ARBA" id="ARBA00001974"/>
    </source>
</evidence>